<evidence type="ECO:0000256" key="1">
    <source>
        <dbReference type="SAM" id="MobiDB-lite"/>
    </source>
</evidence>
<protein>
    <submittedName>
        <fullName evidence="2">Uncharacterized protein</fullName>
    </submittedName>
</protein>
<reference evidence="3" key="2">
    <citation type="submission" date="2013-12" db="EMBL/GenBank/DDBJ databases">
        <authorList>
            <person name="Yu Y."/>
            <person name="Lee S."/>
            <person name="de Baynast K."/>
            <person name="Wissotski M."/>
            <person name="Liu L."/>
            <person name="Talag J."/>
            <person name="Goicoechea J."/>
            <person name="Angelova A."/>
            <person name="Jetty R."/>
            <person name="Kudrna D."/>
            <person name="Golser W."/>
            <person name="Rivera L."/>
            <person name="Zhang J."/>
            <person name="Wing R."/>
        </authorList>
    </citation>
    <scope>NUCLEOTIDE SEQUENCE</scope>
</reference>
<dbReference type="Gramene" id="LPERR08G16460.1">
    <property type="protein sequence ID" value="LPERR08G16460.1"/>
    <property type="gene ID" value="LPERR08G16460"/>
</dbReference>
<dbReference type="AlphaFoldDB" id="A0A0D9X9G2"/>
<dbReference type="EnsemblPlants" id="LPERR08G16460.1">
    <property type="protein sequence ID" value="LPERR08G16460.1"/>
    <property type="gene ID" value="LPERR08G16460"/>
</dbReference>
<keyword evidence="3" id="KW-1185">Reference proteome</keyword>
<reference evidence="2 3" key="1">
    <citation type="submission" date="2012-08" db="EMBL/GenBank/DDBJ databases">
        <title>Oryza genome evolution.</title>
        <authorList>
            <person name="Wing R.A."/>
        </authorList>
    </citation>
    <scope>NUCLEOTIDE SEQUENCE</scope>
</reference>
<sequence>MARVDLGLCRALTGVGKDGLLTSTEKASPSSSSSYSTTWTSTFRLAETMYGRRRPPPGGKNARPVRVVLPPTSNDQTGLLMCSVALATEMASASLPPGSRRSLAVRLAVAGSQITSKPGWREQLGVVPNGYGTSMSPHLLGHPGNAISPADAVVIEVFIAARRRRRRRRSATIRIAAPSTLLPVGKTIVRTYSVLGTPTLLNERGLSRQPI</sequence>
<organism evidence="2 3">
    <name type="scientific">Leersia perrieri</name>
    <dbReference type="NCBI Taxonomy" id="77586"/>
    <lineage>
        <taxon>Eukaryota</taxon>
        <taxon>Viridiplantae</taxon>
        <taxon>Streptophyta</taxon>
        <taxon>Embryophyta</taxon>
        <taxon>Tracheophyta</taxon>
        <taxon>Spermatophyta</taxon>
        <taxon>Magnoliopsida</taxon>
        <taxon>Liliopsida</taxon>
        <taxon>Poales</taxon>
        <taxon>Poaceae</taxon>
        <taxon>BOP clade</taxon>
        <taxon>Oryzoideae</taxon>
        <taxon>Oryzeae</taxon>
        <taxon>Oryzinae</taxon>
        <taxon>Leersia</taxon>
    </lineage>
</organism>
<dbReference type="HOGENOM" id="CLU_1306454_0_0_1"/>
<evidence type="ECO:0000313" key="3">
    <source>
        <dbReference type="Proteomes" id="UP000032180"/>
    </source>
</evidence>
<accession>A0A0D9X9G2</accession>
<proteinExistence type="predicted"/>
<dbReference type="Proteomes" id="UP000032180">
    <property type="component" value="Chromosome 8"/>
</dbReference>
<feature type="region of interest" description="Disordered" evidence="1">
    <location>
        <begin position="50"/>
        <end position="70"/>
    </location>
</feature>
<reference evidence="2" key="3">
    <citation type="submission" date="2015-04" db="UniProtKB">
        <authorList>
            <consortium name="EnsemblPlants"/>
        </authorList>
    </citation>
    <scope>IDENTIFICATION</scope>
</reference>
<name>A0A0D9X9G2_9ORYZ</name>
<evidence type="ECO:0000313" key="2">
    <source>
        <dbReference type="EnsemblPlants" id="LPERR08G16460.1"/>
    </source>
</evidence>